<evidence type="ECO:0000256" key="1">
    <source>
        <dbReference type="ARBA" id="ARBA00004418"/>
    </source>
</evidence>
<keyword evidence="10" id="KW-0732">Signal</keyword>
<keyword evidence="3 8" id="KW-0349">Heme</keyword>
<dbReference type="GO" id="GO:0009055">
    <property type="term" value="F:electron transfer activity"/>
    <property type="evidence" value="ECO:0007669"/>
    <property type="project" value="InterPro"/>
</dbReference>
<dbReference type="InterPro" id="IPR050597">
    <property type="entry name" value="Cytochrome_c_Oxidase_Subunit"/>
</dbReference>
<feature type="binding site" description="covalent" evidence="8">
    <location>
        <position position="131"/>
    </location>
    <ligand>
        <name>heme c</name>
        <dbReference type="ChEBI" id="CHEBI:61717"/>
        <label>2</label>
    </ligand>
</feature>
<evidence type="ECO:0000256" key="10">
    <source>
        <dbReference type="SAM" id="SignalP"/>
    </source>
</evidence>
<dbReference type="EMBL" id="SMSE01000001">
    <property type="protein sequence ID" value="TDG15818.1"/>
    <property type="molecule type" value="Genomic_DNA"/>
</dbReference>
<dbReference type="Pfam" id="PF00034">
    <property type="entry name" value="Cytochrom_C"/>
    <property type="match status" value="2"/>
</dbReference>
<reference evidence="12 13" key="1">
    <citation type="submission" date="2019-03" db="EMBL/GenBank/DDBJ databases">
        <title>Seongchinamella monodicae gen. nov., sp. nov., a novel member of the Gammaproteobacteria isolated from a tidal mudflat of beach.</title>
        <authorList>
            <person name="Yang H.G."/>
            <person name="Kang J.W."/>
            <person name="Lee S.D."/>
        </authorList>
    </citation>
    <scope>NUCLEOTIDE SEQUENCE [LARGE SCALE GENOMIC DNA]</scope>
    <source>
        <strain evidence="12 13">GH4-78</strain>
    </source>
</reference>
<feature type="binding site" description="axial binding residue" evidence="9">
    <location>
        <position position="184"/>
    </location>
    <ligand>
        <name>heme c</name>
        <dbReference type="ChEBI" id="CHEBI:61717"/>
        <label>2</label>
    </ligand>
    <ligandPart>
        <name>Fe</name>
        <dbReference type="ChEBI" id="CHEBI:18248"/>
    </ligandPart>
</feature>
<accession>A0A4R5LX11</accession>
<evidence type="ECO:0000256" key="3">
    <source>
        <dbReference type="ARBA" id="ARBA00022617"/>
    </source>
</evidence>
<dbReference type="SUPFAM" id="SSF46626">
    <property type="entry name" value="Cytochrome c"/>
    <property type="match status" value="2"/>
</dbReference>
<dbReference type="Gene3D" id="1.10.760.10">
    <property type="entry name" value="Cytochrome c-like domain"/>
    <property type="match status" value="2"/>
</dbReference>
<dbReference type="GO" id="GO:0020037">
    <property type="term" value="F:heme binding"/>
    <property type="evidence" value="ECO:0007669"/>
    <property type="project" value="InterPro"/>
</dbReference>
<feature type="domain" description="Cytochrome c" evidence="11">
    <location>
        <begin position="23"/>
        <end position="101"/>
    </location>
</feature>
<feature type="binding site" description="covalent" evidence="8">
    <location>
        <position position="38"/>
    </location>
    <ligand>
        <name>heme c</name>
        <dbReference type="ChEBI" id="CHEBI:61717"/>
        <label>1</label>
    </ligand>
</feature>
<comment type="caution">
    <text evidence="12">The sequence shown here is derived from an EMBL/GenBank/DDBJ whole genome shotgun (WGS) entry which is preliminary data.</text>
</comment>
<keyword evidence="2" id="KW-0813">Transport</keyword>
<evidence type="ECO:0000256" key="8">
    <source>
        <dbReference type="PIRSR" id="PIRSR000005-1"/>
    </source>
</evidence>
<evidence type="ECO:0000256" key="4">
    <source>
        <dbReference type="ARBA" id="ARBA00022723"/>
    </source>
</evidence>
<keyword evidence="5" id="KW-0574">Periplasm</keyword>
<dbReference type="PIRSF" id="PIRSF000005">
    <property type="entry name" value="Cytochrome_c4"/>
    <property type="match status" value="1"/>
</dbReference>
<feature type="binding site" description="axial binding residue" evidence="9">
    <location>
        <position position="78"/>
    </location>
    <ligand>
        <name>heme c</name>
        <dbReference type="ChEBI" id="CHEBI:61717"/>
        <label>1</label>
    </ligand>
    <ligandPart>
        <name>Fe</name>
        <dbReference type="ChEBI" id="CHEBI:18248"/>
    </ligandPart>
</feature>
<evidence type="ECO:0000313" key="13">
    <source>
        <dbReference type="Proteomes" id="UP000295554"/>
    </source>
</evidence>
<dbReference type="GO" id="GO:0042597">
    <property type="term" value="C:periplasmic space"/>
    <property type="evidence" value="ECO:0007669"/>
    <property type="project" value="UniProtKB-SubCell"/>
</dbReference>
<dbReference type="PANTHER" id="PTHR33751:SF9">
    <property type="entry name" value="CYTOCHROME C4"/>
    <property type="match status" value="1"/>
</dbReference>
<organism evidence="12 13">
    <name type="scientific">Seongchinamella unica</name>
    <dbReference type="NCBI Taxonomy" id="2547392"/>
    <lineage>
        <taxon>Bacteria</taxon>
        <taxon>Pseudomonadati</taxon>
        <taxon>Pseudomonadota</taxon>
        <taxon>Gammaproteobacteria</taxon>
        <taxon>Cellvibrionales</taxon>
        <taxon>Halieaceae</taxon>
        <taxon>Seongchinamella</taxon>
    </lineage>
</organism>
<name>A0A4R5LX11_9GAMM</name>
<evidence type="ECO:0000256" key="6">
    <source>
        <dbReference type="ARBA" id="ARBA00022982"/>
    </source>
</evidence>
<gene>
    <name evidence="12" type="ORF">E2F43_06215</name>
</gene>
<dbReference type="OrthoDB" id="9773456at2"/>
<dbReference type="Proteomes" id="UP000295554">
    <property type="component" value="Unassembled WGS sequence"/>
</dbReference>
<evidence type="ECO:0000256" key="2">
    <source>
        <dbReference type="ARBA" id="ARBA00022448"/>
    </source>
</evidence>
<dbReference type="PANTHER" id="PTHR33751">
    <property type="entry name" value="CBB3-TYPE CYTOCHROME C OXIDASE SUBUNIT FIXP"/>
    <property type="match status" value="1"/>
</dbReference>
<evidence type="ECO:0000256" key="5">
    <source>
        <dbReference type="ARBA" id="ARBA00022764"/>
    </source>
</evidence>
<protein>
    <submittedName>
        <fullName evidence="12">Cytochrome c4</fullName>
    </submittedName>
</protein>
<feature type="binding site" description="axial binding residue" evidence="9">
    <location>
        <position position="135"/>
    </location>
    <ligand>
        <name>heme c</name>
        <dbReference type="ChEBI" id="CHEBI:61717"/>
        <label>2</label>
    </ligand>
    <ligandPart>
        <name>Fe</name>
        <dbReference type="ChEBI" id="CHEBI:18248"/>
    </ligandPart>
</feature>
<feature type="signal peptide" evidence="10">
    <location>
        <begin position="1"/>
        <end position="19"/>
    </location>
</feature>
<keyword evidence="6" id="KW-0249">Electron transport</keyword>
<dbReference type="InterPro" id="IPR009056">
    <property type="entry name" value="Cyt_c-like_dom"/>
</dbReference>
<feature type="domain" description="Cytochrome c" evidence="11">
    <location>
        <begin position="110"/>
        <end position="207"/>
    </location>
</feature>
<keyword evidence="13" id="KW-1185">Reference proteome</keyword>
<dbReference type="AlphaFoldDB" id="A0A4R5LX11"/>
<dbReference type="InterPro" id="IPR036909">
    <property type="entry name" value="Cyt_c-like_dom_sf"/>
</dbReference>
<feature type="binding site" description="axial binding residue" evidence="9">
    <location>
        <position position="39"/>
    </location>
    <ligand>
        <name>heme c</name>
        <dbReference type="ChEBI" id="CHEBI:61717"/>
        <label>1</label>
    </ligand>
    <ligandPart>
        <name>Fe</name>
        <dbReference type="ChEBI" id="CHEBI:18248"/>
    </ligandPart>
</feature>
<comment type="PTM">
    <text evidence="8">Binds 2 heme c groups covalently per subunit.</text>
</comment>
<keyword evidence="4 9" id="KW-0479">Metal-binding</keyword>
<comment type="subcellular location">
    <subcellularLocation>
        <location evidence="1">Periplasm</location>
    </subcellularLocation>
</comment>
<proteinExistence type="predicted"/>
<dbReference type="GO" id="GO:0005506">
    <property type="term" value="F:iron ion binding"/>
    <property type="evidence" value="ECO:0007669"/>
    <property type="project" value="InterPro"/>
</dbReference>
<evidence type="ECO:0000256" key="9">
    <source>
        <dbReference type="PIRSR" id="PIRSR000005-2"/>
    </source>
</evidence>
<dbReference type="RefSeq" id="WP_133210643.1">
    <property type="nucleotide sequence ID" value="NZ_SMSE01000001.1"/>
</dbReference>
<keyword evidence="7 9" id="KW-0408">Iron</keyword>
<feature type="chain" id="PRO_5020670876" evidence="10">
    <location>
        <begin position="20"/>
        <end position="207"/>
    </location>
</feature>
<dbReference type="PROSITE" id="PS51007">
    <property type="entry name" value="CYTC"/>
    <property type="match status" value="2"/>
</dbReference>
<feature type="binding site" description="covalent" evidence="8">
    <location>
        <position position="134"/>
    </location>
    <ligand>
        <name>heme c</name>
        <dbReference type="ChEBI" id="CHEBI:61717"/>
        <label>2</label>
    </ligand>
</feature>
<evidence type="ECO:0000259" key="11">
    <source>
        <dbReference type="PROSITE" id="PS51007"/>
    </source>
</evidence>
<dbReference type="InterPro" id="IPR024167">
    <property type="entry name" value="Cytochrome_c4-like"/>
</dbReference>
<sequence length="207" mass="21428">MKNVVILASLLLGLSQATAAQTGDAANGKELSVTCSACHGADGNSAAPTFPKLAGLGEKYLLKQMIDIRDGARPVPTMVGQVDNMSDQQLADLAAFYASQARSGGQADPDLVALGEKVYRSGVAERKVAACTACHSPNGKGNAPAGFPALAGQHADYIAAQLKAYRKGYEDESGRTNDGDTMIMRTTAFGLSDKEIEAVASYASGLK</sequence>
<feature type="binding site" description="covalent" evidence="8">
    <location>
        <position position="35"/>
    </location>
    <ligand>
        <name>heme c</name>
        <dbReference type="ChEBI" id="CHEBI:61717"/>
        <label>1</label>
    </ligand>
</feature>
<evidence type="ECO:0000256" key="7">
    <source>
        <dbReference type="ARBA" id="ARBA00023004"/>
    </source>
</evidence>
<evidence type="ECO:0000313" key="12">
    <source>
        <dbReference type="EMBL" id="TDG15818.1"/>
    </source>
</evidence>